<dbReference type="RefSeq" id="WP_189450589.1">
    <property type="nucleotide sequence ID" value="NZ_BMXY01000004.1"/>
</dbReference>
<keyword evidence="1" id="KW-0812">Transmembrane</keyword>
<feature type="transmembrane region" description="Helical" evidence="1">
    <location>
        <begin position="51"/>
        <end position="69"/>
    </location>
</feature>
<keyword evidence="1" id="KW-0472">Membrane</keyword>
<gene>
    <name evidence="2" type="ORF">GCM10008101_25450</name>
</gene>
<organism evidence="2 3">
    <name type="scientific">Cognatilysobacter xinjiangensis</name>
    <dbReference type="NCBI Taxonomy" id="546892"/>
    <lineage>
        <taxon>Bacteria</taxon>
        <taxon>Pseudomonadati</taxon>
        <taxon>Pseudomonadota</taxon>
        <taxon>Gammaproteobacteria</taxon>
        <taxon>Lysobacterales</taxon>
        <taxon>Lysobacteraceae</taxon>
        <taxon>Cognatilysobacter</taxon>
    </lineage>
</organism>
<evidence type="ECO:0000313" key="3">
    <source>
        <dbReference type="Proteomes" id="UP000643403"/>
    </source>
</evidence>
<keyword evidence="3" id="KW-1185">Reference proteome</keyword>
<dbReference type="EMBL" id="BMXY01000004">
    <property type="protein sequence ID" value="GGZ70114.1"/>
    <property type="molecule type" value="Genomic_DNA"/>
</dbReference>
<proteinExistence type="predicted"/>
<reference evidence="3" key="1">
    <citation type="journal article" date="2019" name="Int. J. Syst. Evol. Microbiol.">
        <title>The Global Catalogue of Microorganisms (GCM) 10K type strain sequencing project: providing services to taxonomists for standard genome sequencing and annotation.</title>
        <authorList>
            <consortium name="The Broad Institute Genomics Platform"/>
            <consortium name="The Broad Institute Genome Sequencing Center for Infectious Disease"/>
            <person name="Wu L."/>
            <person name="Ma J."/>
        </authorList>
    </citation>
    <scope>NUCLEOTIDE SEQUENCE [LARGE SCALE GENOMIC DNA]</scope>
    <source>
        <strain evidence="3">KCTC 22558</strain>
    </source>
</reference>
<evidence type="ECO:0008006" key="4">
    <source>
        <dbReference type="Google" id="ProtNLM"/>
    </source>
</evidence>
<evidence type="ECO:0000256" key="1">
    <source>
        <dbReference type="SAM" id="Phobius"/>
    </source>
</evidence>
<protein>
    <recommendedName>
        <fullName evidence="4">DUF1275 domain-containing protein</fullName>
    </recommendedName>
</protein>
<dbReference type="Proteomes" id="UP000643403">
    <property type="component" value="Unassembled WGS sequence"/>
</dbReference>
<sequence length="97" mass="9806">MTEVGPEAPAYRPRLDATSAEAAAATVMAMHLARQDIETGRARGDRTASTWLMVGIAGLAGMALGALMGAVRGHVLGGALLLGALGAVLAAIRQRAL</sequence>
<comment type="caution">
    <text evidence="2">The sequence shown here is derived from an EMBL/GenBank/DDBJ whole genome shotgun (WGS) entry which is preliminary data.</text>
</comment>
<accession>A0ABQ3C622</accession>
<keyword evidence="1" id="KW-1133">Transmembrane helix</keyword>
<name>A0ABQ3C622_9GAMM</name>
<evidence type="ECO:0000313" key="2">
    <source>
        <dbReference type="EMBL" id="GGZ70114.1"/>
    </source>
</evidence>
<feature type="transmembrane region" description="Helical" evidence="1">
    <location>
        <begin position="75"/>
        <end position="92"/>
    </location>
</feature>